<protein>
    <submittedName>
        <fullName evidence="2">Unannotated protein</fullName>
    </submittedName>
</protein>
<dbReference type="Gene3D" id="3.50.50.60">
    <property type="entry name" value="FAD/NAD(P)-binding domain"/>
    <property type="match status" value="1"/>
</dbReference>
<dbReference type="Pfam" id="PF01593">
    <property type="entry name" value="Amino_oxidase"/>
    <property type="match status" value="1"/>
</dbReference>
<accession>A0A6J6Y1S0</accession>
<dbReference type="GO" id="GO:0016491">
    <property type="term" value="F:oxidoreductase activity"/>
    <property type="evidence" value="ECO:0007669"/>
    <property type="project" value="InterPro"/>
</dbReference>
<dbReference type="SUPFAM" id="SSF54373">
    <property type="entry name" value="FAD-linked reductases, C-terminal domain"/>
    <property type="match status" value="1"/>
</dbReference>
<dbReference type="AlphaFoldDB" id="A0A6J6Y1S0"/>
<dbReference type="InterPro" id="IPR036188">
    <property type="entry name" value="FAD/NAD-bd_sf"/>
</dbReference>
<evidence type="ECO:0000313" key="2">
    <source>
        <dbReference type="EMBL" id="CAB4802385.1"/>
    </source>
</evidence>
<name>A0A6J6Y1S0_9ZZZZ</name>
<organism evidence="2">
    <name type="scientific">freshwater metagenome</name>
    <dbReference type="NCBI Taxonomy" id="449393"/>
    <lineage>
        <taxon>unclassified sequences</taxon>
        <taxon>metagenomes</taxon>
        <taxon>ecological metagenomes</taxon>
    </lineage>
</organism>
<feature type="domain" description="Amine oxidase" evidence="1">
    <location>
        <begin position="5"/>
        <end position="103"/>
    </location>
</feature>
<sequence length="108" mass="11919">MVLRVSLGRDGAPMHHLDDKALLEVALRDLRLHLGFDATPTNMRFTRWIESFPQYRPGHAYRVETLDKQLHSAAPGVVLAGASYRGIGIPACINDGQRAASRALSELI</sequence>
<reference evidence="2" key="1">
    <citation type="submission" date="2020-05" db="EMBL/GenBank/DDBJ databases">
        <authorList>
            <person name="Chiriac C."/>
            <person name="Salcher M."/>
            <person name="Ghai R."/>
            <person name="Kavagutti S V."/>
        </authorList>
    </citation>
    <scope>NUCLEOTIDE SEQUENCE</scope>
</reference>
<gene>
    <name evidence="2" type="ORF">UFOPK2975_01323</name>
</gene>
<dbReference type="InterPro" id="IPR002937">
    <property type="entry name" value="Amino_oxidase"/>
</dbReference>
<proteinExistence type="predicted"/>
<evidence type="ECO:0000259" key="1">
    <source>
        <dbReference type="Pfam" id="PF01593"/>
    </source>
</evidence>
<dbReference type="EMBL" id="CAFAAG010000142">
    <property type="protein sequence ID" value="CAB4802385.1"/>
    <property type="molecule type" value="Genomic_DNA"/>
</dbReference>